<comment type="caution">
    <text evidence="2">The sequence shown here is derived from an EMBL/GenBank/DDBJ whole genome shotgun (WGS) entry which is preliminary data.</text>
</comment>
<name>A0A8J3V2X0_9ACTN</name>
<feature type="domain" description="N-acetyltransferase" evidence="1">
    <location>
        <begin position="5"/>
        <end position="153"/>
    </location>
</feature>
<organism evidence="2 3">
    <name type="scientific">Planotetraspora thailandica</name>
    <dbReference type="NCBI Taxonomy" id="487172"/>
    <lineage>
        <taxon>Bacteria</taxon>
        <taxon>Bacillati</taxon>
        <taxon>Actinomycetota</taxon>
        <taxon>Actinomycetes</taxon>
        <taxon>Streptosporangiales</taxon>
        <taxon>Streptosporangiaceae</taxon>
        <taxon>Planotetraspora</taxon>
    </lineage>
</organism>
<accession>A0A8J3V2X0</accession>
<reference evidence="2" key="1">
    <citation type="submission" date="2021-01" db="EMBL/GenBank/DDBJ databases">
        <title>Whole genome shotgun sequence of Planotetraspora thailandica NBRC 104271.</title>
        <authorList>
            <person name="Komaki H."/>
            <person name="Tamura T."/>
        </authorList>
    </citation>
    <scope>NUCLEOTIDE SEQUENCE</scope>
    <source>
        <strain evidence="2">NBRC 104271</strain>
    </source>
</reference>
<sequence>MAEMPEIRQATVAELADLARLERDAYGEHAFPPTALRQMFDIAPTLLIVAVKDDELIGHAIVLPSVSDGVREAWFVALAVRSDMRRSGTGRLLSSEVLRRAVGHGYETVMMTMEPGNTAGRALSESLGFVTNEQAGDYFEDGVPRLVMSWQAASGASLPTPFG</sequence>
<dbReference type="Proteomes" id="UP000605992">
    <property type="component" value="Unassembled WGS sequence"/>
</dbReference>
<dbReference type="InterPro" id="IPR000182">
    <property type="entry name" value="GNAT_dom"/>
</dbReference>
<dbReference type="AlphaFoldDB" id="A0A8J3V2X0"/>
<evidence type="ECO:0000313" key="3">
    <source>
        <dbReference type="Proteomes" id="UP000605992"/>
    </source>
</evidence>
<dbReference type="SUPFAM" id="SSF55729">
    <property type="entry name" value="Acyl-CoA N-acyltransferases (Nat)"/>
    <property type="match status" value="1"/>
</dbReference>
<proteinExistence type="predicted"/>
<dbReference type="EMBL" id="BOOR01000012">
    <property type="protein sequence ID" value="GII54001.1"/>
    <property type="molecule type" value="Genomic_DNA"/>
</dbReference>
<keyword evidence="3" id="KW-1185">Reference proteome</keyword>
<evidence type="ECO:0000259" key="1">
    <source>
        <dbReference type="PROSITE" id="PS51186"/>
    </source>
</evidence>
<dbReference type="Gene3D" id="3.40.630.30">
    <property type="match status" value="1"/>
</dbReference>
<dbReference type="PROSITE" id="PS51186">
    <property type="entry name" value="GNAT"/>
    <property type="match status" value="1"/>
</dbReference>
<protein>
    <recommendedName>
        <fullName evidence="1">N-acetyltransferase domain-containing protein</fullName>
    </recommendedName>
</protein>
<gene>
    <name evidence="2" type="ORF">Pth03_23900</name>
</gene>
<dbReference type="InterPro" id="IPR016181">
    <property type="entry name" value="Acyl_CoA_acyltransferase"/>
</dbReference>
<dbReference type="CDD" id="cd04301">
    <property type="entry name" value="NAT_SF"/>
    <property type="match status" value="1"/>
</dbReference>
<evidence type="ECO:0000313" key="2">
    <source>
        <dbReference type="EMBL" id="GII54001.1"/>
    </source>
</evidence>
<dbReference type="GO" id="GO:0016747">
    <property type="term" value="F:acyltransferase activity, transferring groups other than amino-acyl groups"/>
    <property type="evidence" value="ECO:0007669"/>
    <property type="project" value="InterPro"/>
</dbReference>
<dbReference type="Pfam" id="PF00583">
    <property type="entry name" value="Acetyltransf_1"/>
    <property type="match status" value="1"/>
</dbReference>